<dbReference type="EMBL" id="PGCK01000003">
    <property type="protein sequence ID" value="MCD1294300.1"/>
    <property type="molecule type" value="Genomic_DNA"/>
</dbReference>
<dbReference type="GO" id="GO:0033013">
    <property type="term" value="P:tetrapyrrole metabolic process"/>
    <property type="evidence" value="ECO:0007669"/>
    <property type="project" value="UniProtKB-ARBA"/>
</dbReference>
<comment type="subcellular location">
    <subcellularLocation>
        <location evidence="1">Membrane</location>
        <topology evidence="1">Multi-pass membrane protein</topology>
    </subcellularLocation>
</comment>
<protein>
    <submittedName>
        <fullName evidence="7">TspO protein</fullName>
    </submittedName>
</protein>
<keyword evidence="4 6" id="KW-1133">Transmembrane helix</keyword>
<proteinExistence type="inferred from homology"/>
<feature type="transmembrane region" description="Helical" evidence="6">
    <location>
        <begin position="47"/>
        <end position="68"/>
    </location>
</feature>
<dbReference type="PANTHER" id="PTHR10057">
    <property type="entry name" value="PERIPHERAL-TYPE BENZODIAZEPINE RECEPTOR"/>
    <property type="match status" value="1"/>
</dbReference>
<evidence type="ECO:0000313" key="7">
    <source>
        <dbReference type="EMBL" id="MCD1294300.1"/>
    </source>
</evidence>
<keyword evidence="3 6" id="KW-0812">Transmembrane</keyword>
<dbReference type="InterPro" id="IPR004307">
    <property type="entry name" value="TspO_MBR"/>
</dbReference>
<organism evidence="7 8">
    <name type="scientific">Methanooceanicella nereidis</name>
    <dbReference type="NCBI Taxonomy" id="2052831"/>
    <lineage>
        <taxon>Archaea</taxon>
        <taxon>Methanobacteriati</taxon>
        <taxon>Methanobacteriota</taxon>
        <taxon>Stenosarchaea group</taxon>
        <taxon>Methanomicrobia</taxon>
        <taxon>Methanocellales</taxon>
        <taxon>Methanocellaceae</taxon>
        <taxon>Methanooceanicella</taxon>
    </lineage>
</organism>
<dbReference type="FunFam" id="1.20.1260.100:FF:000001">
    <property type="entry name" value="translocator protein 2"/>
    <property type="match status" value="1"/>
</dbReference>
<gene>
    <name evidence="7" type="ORF">CUJ83_04720</name>
</gene>
<keyword evidence="8" id="KW-1185">Reference proteome</keyword>
<sequence length="158" mass="17836">MISDRLKLVISLGICLLAGIIGGAITAPNIMTWYGTLIKPSFSPPNWLFGPVWTILYILMGVALFLIWKKINEAPEAKTAIAFFGIQLVLNFFWSLFFFGLHSISLAFLDIVLLLIFIILTTMKFYRIDKTAAYLMVPYLLWVSFATILNLSLLLLNP</sequence>
<evidence type="ECO:0000256" key="4">
    <source>
        <dbReference type="ARBA" id="ARBA00022989"/>
    </source>
</evidence>
<reference evidence="7 8" key="1">
    <citation type="submission" date="2017-11" db="EMBL/GenBank/DDBJ databases">
        <title>Isolation and Characterization of Family Methanocellaceae Species from Potential Methane Hydrate Area Offshore Southwestern Taiwan.</title>
        <authorList>
            <person name="Zhang W.-L."/>
            <person name="Chen W.-C."/>
            <person name="Lai M.-C."/>
            <person name="Chen S.-C."/>
        </authorList>
    </citation>
    <scope>NUCLEOTIDE SEQUENCE [LARGE SCALE GENOMIC DNA]</scope>
    <source>
        <strain evidence="7 8">CWC-04</strain>
    </source>
</reference>
<evidence type="ECO:0000256" key="2">
    <source>
        <dbReference type="ARBA" id="ARBA00007524"/>
    </source>
</evidence>
<dbReference type="GO" id="GO:0016020">
    <property type="term" value="C:membrane"/>
    <property type="evidence" value="ECO:0007669"/>
    <property type="project" value="UniProtKB-SubCell"/>
</dbReference>
<dbReference type="RefSeq" id="WP_230741129.1">
    <property type="nucleotide sequence ID" value="NZ_PGCK01000003.1"/>
</dbReference>
<dbReference type="CDD" id="cd15904">
    <property type="entry name" value="TSPO_MBR"/>
    <property type="match status" value="1"/>
</dbReference>
<feature type="transmembrane region" description="Helical" evidence="6">
    <location>
        <begin position="106"/>
        <end position="126"/>
    </location>
</feature>
<dbReference type="PANTHER" id="PTHR10057:SF0">
    <property type="entry name" value="TRANSLOCATOR PROTEIN"/>
    <property type="match status" value="1"/>
</dbReference>
<evidence type="ECO:0000313" key="8">
    <source>
        <dbReference type="Proteomes" id="UP001320159"/>
    </source>
</evidence>
<name>A0AAP2W4I0_9EURY</name>
<evidence type="ECO:0000256" key="1">
    <source>
        <dbReference type="ARBA" id="ARBA00004141"/>
    </source>
</evidence>
<dbReference type="PIRSF" id="PIRSF005859">
    <property type="entry name" value="PBR"/>
    <property type="match status" value="1"/>
</dbReference>
<evidence type="ECO:0000256" key="6">
    <source>
        <dbReference type="SAM" id="Phobius"/>
    </source>
</evidence>
<dbReference type="Gene3D" id="1.20.1260.100">
    <property type="entry name" value="TspO/MBR protein"/>
    <property type="match status" value="1"/>
</dbReference>
<keyword evidence="5 6" id="KW-0472">Membrane</keyword>
<evidence type="ECO:0000256" key="3">
    <source>
        <dbReference type="ARBA" id="ARBA00022692"/>
    </source>
</evidence>
<comment type="caution">
    <text evidence="7">The sequence shown here is derived from an EMBL/GenBank/DDBJ whole genome shotgun (WGS) entry which is preliminary data.</text>
</comment>
<feature type="transmembrane region" description="Helical" evidence="6">
    <location>
        <begin position="133"/>
        <end position="156"/>
    </location>
</feature>
<dbReference type="AlphaFoldDB" id="A0AAP2W4I0"/>
<evidence type="ECO:0000256" key="5">
    <source>
        <dbReference type="ARBA" id="ARBA00023136"/>
    </source>
</evidence>
<comment type="similarity">
    <text evidence="2">Belongs to the TspO/BZRP family.</text>
</comment>
<dbReference type="Proteomes" id="UP001320159">
    <property type="component" value="Unassembled WGS sequence"/>
</dbReference>
<dbReference type="InterPro" id="IPR038330">
    <property type="entry name" value="TspO/MBR-related_sf"/>
</dbReference>
<dbReference type="Pfam" id="PF03073">
    <property type="entry name" value="TspO_MBR"/>
    <property type="match status" value="1"/>
</dbReference>
<feature type="transmembrane region" description="Helical" evidence="6">
    <location>
        <begin position="80"/>
        <end position="100"/>
    </location>
</feature>
<accession>A0AAP2W4I0</accession>